<dbReference type="AlphaFoldDB" id="A0A8S3DN32"/>
<organism evidence="1 2">
    <name type="scientific">Rotaria magnacalcarata</name>
    <dbReference type="NCBI Taxonomy" id="392030"/>
    <lineage>
        <taxon>Eukaryota</taxon>
        <taxon>Metazoa</taxon>
        <taxon>Spiralia</taxon>
        <taxon>Gnathifera</taxon>
        <taxon>Rotifera</taxon>
        <taxon>Eurotatoria</taxon>
        <taxon>Bdelloidea</taxon>
        <taxon>Philodinida</taxon>
        <taxon>Philodinidae</taxon>
        <taxon>Rotaria</taxon>
    </lineage>
</organism>
<proteinExistence type="predicted"/>
<feature type="non-terminal residue" evidence="1">
    <location>
        <position position="1"/>
    </location>
</feature>
<accession>A0A8S3DN32</accession>
<evidence type="ECO:0000313" key="1">
    <source>
        <dbReference type="EMBL" id="CAF4983773.1"/>
    </source>
</evidence>
<feature type="non-terminal residue" evidence="1">
    <location>
        <position position="80"/>
    </location>
</feature>
<evidence type="ECO:0000313" key="2">
    <source>
        <dbReference type="Proteomes" id="UP000676336"/>
    </source>
</evidence>
<dbReference type="EMBL" id="CAJOBI010198483">
    <property type="protein sequence ID" value="CAF4983773.1"/>
    <property type="molecule type" value="Genomic_DNA"/>
</dbReference>
<reference evidence="1" key="1">
    <citation type="submission" date="2021-02" db="EMBL/GenBank/DDBJ databases">
        <authorList>
            <person name="Nowell W R."/>
        </authorList>
    </citation>
    <scope>NUCLEOTIDE SEQUENCE</scope>
</reference>
<comment type="caution">
    <text evidence="1">The sequence shown here is derived from an EMBL/GenBank/DDBJ whole genome shotgun (WGS) entry which is preliminary data.</text>
</comment>
<sequence length="80" mass="9160">SNDDYEEAAFGHKSIALQKVTPEQWRESETAYQEKLAKKIKNEKIPNDEINSSVTDLTAVIEYLEEIVREGVTYSKSHSE</sequence>
<dbReference type="Proteomes" id="UP000676336">
    <property type="component" value="Unassembled WGS sequence"/>
</dbReference>
<protein>
    <submittedName>
        <fullName evidence="1">Uncharacterized protein</fullName>
    </submittedName>
</protein>
<gene>
    <name evidence="1" type="ORF">SMN809_LOCUS55867</name>
</gene>
<name>A0A8S3DN32_9BILA</name>